<evidence type="ECO:0000313" key="8">
    <source>
        <dbReference type="EMBL" id="EGK70377.1"/>
    </source>
</evidence>
<organism evidence="8 9">
    <name type="scientific">Methyloversatilis universalis (strain ATCC BAA-1314 / DSM 25237 / JCM 13912 / CCUG 52030 / FAM5)</name>
    <dbReference type="NCBI Taxonomy" id="1000565"/>
    <lineage>
        <taxon>Bacteria</taxon>
        <taxon>Pseudomonadati</taxon>
        <taxon>Pseudomonadota</taxon>
        <taxon>Betaproteobacteria</taxon>
        <taxon>Nitrosomonadales</taxon>
        <taxon>Sterolibacteriaceae</taxon>
        <taxon>Methyloversatilis</taxon>
    </lineage>
</organism>
<dbReference type="InterPro" id="IPR050245">
    <property type="entry name" value="PrsA_foldase"/>
</dbReference>
<reference evidence="8 9" key="1">
    <citation type="journal article" date="2011" name="J. Bacteriol.">
        <title>Genome sequence of Methyloversatilis universalis FAM5T, a methylotrophic representative of the order Rhodocyclales.</title>
        <authorList>
            <person name="Kittichotirat W."/>
            <person name="Good N.M."/>
            <person name="Hall R."/>
            <person name="Bringel F."/>
            <person name="Lajus A."/>
            <person name="Medigue C."/>
            <person name="Smalley N.E."/>
            <person name="Beck D."/>
            <person name="Bumgarner R."/>
            <person name="Vuilleumier S."/>
            <person name="Kalyuzhnaya M.G."/>
        </authorList>
    </citation>
    <scope>NUCLEOTIDE SEQUENCE [LARGE SCALE GENOMIC DNA]</scope>
    <source>
        <strain evidence="9">ATCC BAA-1314 / JCM 13912 / FAM5</strain>
    </source>
</reference>
<dbReference type="PROSITE" id="PS50198">
    <property type="entry name" value="PPIC_PPIASE_2"/>
    <property type="match status" value="1"/>
</dbReference>
<dbReference type="GO" id="GO:0003755">
    <property type="term" value="F:peptidyl-prolyl cis-trans isomerase activity"/>
    <property type="evidence" value="ECO:0007669"/>
    <property type="project" value="UniProtKB-KW"/>
</dbReference>
<protein>
    <recommendedName>
        <fullName evidence="3">peptidylprolyl isomerase</fullName>
        <ecNumber evidence="3">5.2.1.8</ecNumber>
    </recommendedName>
</protein>
<dbReference type="SUPFAM" id="SSF109998">
    <property type="entry name" value="Triger factor/SurA peptide-binding domain-like"/>
    <property type="match status" value="1"/>
</dbReference>
<dbReference type="STRING" id="1000565.METUNv1_03282"/>
<evidence type="ECO:0000256" key="5">
    <source>
        <dbReference type="PROSITE-ProRule" id="PRU00278"/>
    </source>
</evidence>
<dbReference type="EMBL" id="AFHG01000057">
    <property type="protein sequence ID" value="EGK70377.1"/>
    <property type="molecule type" value="Genomic_DNA"/>
</dbReference>
<evidence type="ECO:0000259" key="7">
    <source>
        <dbReference type="PROSITE" id="PS50198"/>
    </source>
</evidence>
<dbReference type="OrthoDB" id="14196at2"/>
<dbReference type="eggNOG" id="COG0760">
    <property type="taxonomic scope" value="Bacteria"/>
</dbReference>
<comment type="caution">
    <text evidence="8">The sequence shown here is derived from an EMBL/GenBank/DDBJ whole genome shotgun (WGS) entry which is preliminary data.</text>
</comment>
<keyword evidence="6" id="KW-0732">Signal</keyword>
<evidence type="ECO:0000256" key="6">
    <source>
        <dbReference type="SAM" id="SignalP"/>
    </source>
</evidence>
<feature type="domain" description="PpiC" evidence="7">
    <location>
        <begin position="136"/>
        <end position="226"/>
    </location>
</feature>
<evidence type="ECO:0000256" key="4">
    <source>
        <dbReference type="ARBA" id="ARBA00023110"/>
    </source>
</evidence>
<dbReference type="InterPro" id="IPR046357">
    <property type="entry name" value="PPIase_dom_sf"/>
</dbReference>
<evidence type="ECO:0000256" key="3">
    <source>
        <dbReference type="ARBA" id="ARBA00013194"/>
    </source>
</evidence>
<name>F5RGI5_METUF</name>
<keyword evidence="4 5" id="KW-0697">Rotamase</keyword>
<feature type="chain" id="PRO_5003327231" description="peptidylprolyl isomerase" evidence="6">
    <location>
        <begin position="23"/>
        <end position="265"/>
    </location>
</feature>
<dbReference type="PANTHER" id="PTHR47245">
    <property type="entry name" value="PEPTIDYLPROLYL ISOMERASE"/>
    <property type="match status" value="1"/>
</dbReference>
<dbReference type="Gene3D" id="3.10.50.40">
    <property type="match status" value="1"/>
</dbReference>
<dbReference type="InterPro" id="IPR000297">
    <property type="entry name" value="PPIase_PpiC"/>
</dbReference>
<dbReference type="EC" id="5.2.1.8" evidence="3"/>
<keyword evidence="9" id="KW-1185">Reference proteome</keyword>
<sequence>MNHRTGALAAALMMTVATSALADTKAPAAAPLAKVNGVAVPKALADLLVSEQVAQGAKDDDELRARVRDHLVRREVLLQTARKAGTDKLPAVQQRIAYATSEMLANAYLERWVEQNPVTEAEARAEYDKVVGQNAPNEYLSRHILVESEEQARDIIAKLKAGTAFAELAVQSNDPGSKERGGELGWSRPGSFVPEFDAALQKLEKGKFTEEPVKTAYGFHVIQLDDIRRAEPPKFEEVKDRIIESMQQAKVQQHIESLVSKAKVQ</sequence>
<dbReference type="PANTHER" id="PTHR47245:SF2">
    <property type="entry name" value="PEPTIDYL-PROLYL CIS-TRANS ISOMERASE HP_0175-RELATED"/>
    <property type="match status" value="1"/>
</dbReference>
<evidence type="ECO:0000256" key="2">
    <source>
        <dbReference type="ARBA" id="ARBA00007656"/>
    </source>
</evidence>
<dbReference type="RefSeq" id="WP_008063580.1">
    <property type="nucleotide sequence ID" value="NZ_AFHG01000057.1"/>
</dbReference>
<comment type="similarity">
    <text evidence="2">Belongs to the PpiC/parvulin rotamase family.</text>
</comment>
<evidence type="ECO:0000256" key="1">
    <source>
        <dbReference type="ARBA" id="ARBA00000971"/>
    </source>
</evidence>
<evidence type="ECO:0000313" key="9">
    <source>
        <dbReference type="Proteomes" id="UP000005019"/>
    </source>
</evidence>
<feature type="signal peptide" evidence="6">
    <location>
        <begin position="1"/>
        <end position="22"/>
    </location>
</feature>
<proteinExistence type="inferred from homology"/>
<accession>F5RGI5</accession>
<dbReference type="AlphaFoldDB" id="F5RGI5"/>
<comment type="catalytic activity">
    <reaction evidence="1">
        <text>[protein]-peptidylproline (omega=180) = [protein]-peptidylproline (omega=0)</text>
        <dbReference type="Rhea" id="RHEA:16237"/>
        <dbReference type="Rhea" id="RHEA-COMP:10747"/>
        <dbReference type="Rhea" id="RHEA-COMP:10748"/>
        <dbReference type="ChEBI" id="CHEBI:83833"/>
        <dbReference type="ChEBI" id="CHEBI:83834"/>
        <dbReference type="EC" id="5.2.1.8"/>
    </reaction>
</comment>
<dbReference type="SUPFAM" id="SSF54534">
    <property type="entry name" value="FKBP-like"/>
    <property type="match status" value="1"/>
</dbReference>
<gene>
    <name evidence="8" type="ORF">METUNv1_03282</name>
</gene>
<dbReference type="InterPro" id="IPR027304">
    <property type="entry name" value="Trigger_fact/SurA_dom_sf"/>
</dbReference>
<dbReference type="Proteomes" id="UP000005019">
    <property type="component" value="Unassembled WGS sequence"/>
</dbReference>
<dbReference type="Pfam" id="PF00639">
    <property type="entry name" value="Rotamase"/>
    <property type="match status" value="1"/>
</dbReference>
<keyword evidence="5 8" id="KW-0413">Isomerase</keyword>